<name>A0A7C9JEC5_9BACT</name>
<evidence type="ECO:0000256" key="2">
    <source>
        <dbReference type="SAM" id="Phobius"/>
    </source>
</evidence>
<proteinExistence type="predicted"/>
<keyword evidence="2" id="KW-0472">Membrane</keyword>
<sequence length="196" mass="21113">MGRPALRMQPTARSMRAPTRPTGRICSMALSRRRALRWVTGAAAIAWMMVIFSASAQTGSDSGGMSRTVADGLLSAWSALTGSTFEGAARDAAIEALQLPIRKGAHMAEYALLAVLAFAHLLTYRRWARMEVAALGKPAALAWAFATLYAATDEFHQLFVPARAGMVTDVLVDSAGALVGVLLAWLVLRVLRRRSR</sequence>
<gene>
    <name evidence="4" type="ORF">D1639_04980</name>
</gene>
<dbReference type="EMBL" id="QWKH01000025">
    <property type="protein sequence ID" value="NBI34394.1"/>
    <property type="molecule type" value="Genomic_DNA"/>
</dbReference>
<dbReference type="PIRSF" id="PIRSF019083">
    <property type="entry name" value="UCP019083_VanZ"/>
    <property type="match status" value="1"/>
</dbReference>
<keyword evidence="2" id="KW-1133">Transmembrane helix</keyword>
<protein>
    <submittedName>
        <fullName evidence="4">VanZ family protein</fullName>
    </submittedName>
</protein>
<dbReference type="InterPro" id="IPR016747">
    <property type="entry name" value="Phosphotransbutyrylase"/>
</dbReference>
<dbReference type="NCBIfam" id="NF037970">
    <property type="entry name" value="vanZ_1"/>
    <property type="match status" value="1"/>
</dbReference>
<evidence type="ECO:0000256" key="1">
    <source>
        <dbReference type="SAM" id="MobiDB-lite"/>
    </source>
</evidence>
<dbReference type="Pfam" id="PF04892">
    <property type="entry name" value="VanZ"/>
    <property type="match status" value="1"/>
</dbReference>
<reference evidence="4" key="1">
    <citation type="submission" date="2018-08" db="EMBL/GenBank/DDBJ databases">
        <title>Murine metabolic-syndrome-specific gut microbial biobank.</title>
        <authorList>
            <person name="Liu C."/>
        </authorList>
    </citation>
    <scope>NUCLEOTIDE SEQUENCE [LARGE SCALE GENOMIC DNA]</scope>
    <source>
        <strain evidence="4">Z82</strain>
    </source>
</reference>
<comment type="caution">
    <text evidence="4">The sequence shown here is derived from an EMBL/GenBank/DDBJ whole genome shotgun (WGS) entry which is preliminary data.</text>
</comment>
<evidence type="ECO:0000313" key="4">
    <source>
        <dbReference type="EMBL" id="NBI34394.1"/>
    </source>
</evidence>
<organism evidence="4">
    <name type="scientific">Muribaculaceae bacterium Z82</name>
    <dbReference type="NCBI Taxonomy" id="2304548"/>
    <lineage>
        <taxon>Bacteria</taxon>
        <taxon>Pseudomonadati</taxon>
        <taxon>Bacteroidota</taxon>
        <taxon>Bacteroidia</taxon>
        <taxon>Bacteroidales</taxon>
        <taxon>Muribaculaceae</taxon>
    </lineage>
</organism>
<dbReference type="AlphaFoldDB" id="A0A7C9JEC5"/>
<dbReference type="InterPro" id="IPR006976">
    <property type="entry name" value="VanZ-like"/>
</dbReference>
<feature type="transmembrane region" description="Helical" evidence="2">
    <location>
        <begin position="107"/>
        <end position="125"/>
    </location>
</feature>
<feature type="transmembrane region" description="Helical" evidence="2">
    <location>
        <begin position="132"/>
        <end position="151"/>
    </location>
</feature>
<accession>A0A7C9JEC5</accession>
<feature type="domain" description="VanZ-like" evidence="3">
    <location>
        <begin position="43"/>
        <end position="187"/>
    </location>
</feature>
<feature type="transmembrane region" description="Helical" evidence="2">
    <location>
        <begin position="171"/>
        <end position="191"/>
    </location>
</feature>
<feature type="region of interest" description="Disordered" evidence="1">
    <location>
        <begin position="1"/>
        <end position="20"/>
    </location>
</feature>
<evidence type="ECO:0000259" key="3">
    <source>
        <dbReference type="Pfam" id="PF04892"/>
    </source>
</evidence>
<keyword evidence="2" id="KW-0812">Transmembrane</keyword>